<evidence type="ECO:0000313" key="2">
    <source>
        <dbReference type="Proteomes" id="UP000009886"/>
    </source>
</evidence>
<dbReference type="EMBL" id="AKCU01000452">
    <property type="protein sequence ID" value="EKV07813.1"/>
    <property type="molecule type" value="Genomic_DNA"/>
</dbReference>
<sequence>MCLFMETHYFKCNHTCFELYLFCHEILRQLNRINDPDQLKNYDLPFDPDCPTCHPYTITMIPTARHSDMKNLGVFSESNIVHQTMDLVQSCPDCNAKGL</sequence>
<name>K9FYS9_PEND1</name>
<dbReference type="OrthoDB" id="4508307at2759"/>
<protein>
    <submittedName>
        <fullName evidence="1">Uncharacterized protein</fullName>
    </submittedName>
</protein>
<dbReference type="Proteomes" id="UP000009886">
    <property type="component" value="Unassembled WGS sequence"/>
</dbReference>
<gene>
    <name evidence="1" type="ORF">PDIP_71910</name>
</gene>
<dbReference type="VEuPathDB" id="FungiDB:PDIP_71910"/>
<dbReference type="AlphaFoldDB" id="K9FYS9"/>
<dbReference type="HOGENOM" id="CLU_2321134_0_0_1"/>
<organism evidence="1 2">
    <name type="scientific">Penicillium digitatum (strain Pd1 / CECT 20795)</name>
    <name type="common">Green mold</name>
    <dbReference type="NCBI Taxonomy" id="1170230"/>
    <lineage>
        <taxon>Eukaryota</taxon>
        <taxon>Fungi</taxon>
        <taxon>Dikarya</taxon>
        <taxon>Ascomycota</taxon>
        <taxon>Pezizomycotina</taxon>
        <taxon>Eurotiomycetes</taxon>
        <taxon>Eurotiomycetidae</taxon>
        <taxon>Eurotiales</taxon>
        <taxon>Aspergillaceae</taxon>
        <taxon>Penicillium</taxon>
    </lineage>
</organism>
<comment type="caution">
    <text evidence="1">The sequence shown here is derived from an EMBL/GenBank/DDBJ whole genome shotgun (WGS) entry which is preliminary data.</text>
</comment>
<reference evidence="2" key="1">
    <citation type="journal article" date="2012" name="BMC Genomics">
        <title>Genome sequence of the necrotrophic fungus Penicillium digitatum, the main postharvest pathogen of citrus.</title>
        <authorList>
            <person name="Marcet-Houben M."/>
            <person name="Ballester A.-R."/>
            <person name="de la Fuente B."/>
            <person name="Harries E."/>
            <person name="Marcos J.F."/>
            <person name="Gonzalez-Candelas L."/>
            <person name="Gabaldon T."/>
        </authorList>
    </citation>
    <scope>NUCLEOTIDE SEQUENCE [LARGE SCALE GENOMIC DNA]</scope>
    <source>
        <strain evidence="2">Pd1 / CECT 20795</strain>
    </source>
</reference>
<evidence type="ECO:0000313" key="1">
    <source>
        <dbReference type="EMBL" id="EKV07813.1"/>
    </source>
</evidence>
<proteinExistence type="predicted"/>
<accession>K9FYS9</accession>
<dbReference type="KEGG" id="pdp:PDIP_71910"/>